<name>A0A9W7F8U9_9STRA</name>
<feature type="non-terminal residue" evidence="1">
    <location>
        <position position="1"/>
    </location>
</feature>
<dbReference type="AlphaFoldDB" id="A0A9W7F8U9"/>
<keyword evidence="2" id="KW-1185">Reference proteome</keyword>
<gene>
    <name evidence="1" type="ORF">TrRE_jg13174</name>
</gene>
<protein>
    <submittedName>
        <fullName evidence="1">Uncharacterized protein</fullName>
    </submittedName>
</protein>
<comment type="caution">
    <text evidence="1">The sequence shown here is derived from an EMBL/GenBank/DDBJ whole genome shotgun (WGS) entry which is preliminary data.</text>
</comment>
<proteinExistence type="predicted"/>
<evidence type="ECO:0000313" key="2">
    <source>
        <dbReference type="Proteomes" id="UP001165082"/>
    </source>
</evidence>
<organism evidence="1 2">
    <name type="scientific">Triparma retinervis</name>
    <dbReference type="NCBI Taxonomy" id="2557542"/>
    <lineage>
        <taxon>Eukaryota</taxon>
        <taxon>Sar</taxon>
        <taxon>Stramenopiles</taxon>
        <taxon>Ochrophyta</taxon>
        <taxon>Bolidophyceae</taxon>
        <taxon>Parmales</taxon>
        <taxon>Triparmaceae</taxon>
        <taxon>Triparma</taxon>
    </lineage>
</organism>
<sequence length="73" mass="8071">RQTVSAERQPSGGDINDHALGEISQETGIMKALEEVQRQLGKVEEKIGKVDDKMDEVKGAVKNAKLKKKGMFF</sequence>
<evidence type="ECO:0000313" key="1">
    <source>
        <dbReference type="EMBL" id="GMI07705.1"/>
    </source>
</evidence>
<dbReference type="EMBL" id="BRXZ01000222">
    <property type="protein sequence ID" value="GMI07705.1"/>
    <property type="molecule type" value="Genomic_DNA"/>
</dbReference>
<dbReference type="Proteomes" id="UP001165082">
    <property type="component" value="Unassembled WGS sequence"/>
</dbReference>
<reference evidence="1" key="1">
    <citation type="submission" date="2022-07" db="EMBL/GenBank/DDBJ databases">
        <title>Genome analysis of Parmales, a sister group of diatoms, reveals the evolutionary specialization of diatoms from phago-mixotrophs to photoautotrophs.</title>
        <authorList>
            <person name="Ban H."/>
            <person name="Sato S."/>
            <person name="Yoshikawa S."/>
            <person name="Kazumasa Y."/>
            <person name="Nakamura Y."/>
            <person name="Ichinomiya M."/>
            <person name="Saitoh K."/>
            <person name="Sato N."/>
            <person name="Blanc-Mathieu R."/>
            <person name="Endo H."/>
            <person name="Kuwata A."/>
            <person name="Ogata H."/>
        </authorList>
    </citation>
    <scope>NUCLEOTIDE SEQUENCE</scope>
</reference>
<accession>A0A9W7F8U9</accession>